<evidence type="ECO:0008006" key="4">
    <source>
        <dbReference type="Google" id="ProtNLM"/>
    </source>
</evidence>
<accession>A0A396RRT2</accession>
<evidence type="ECO:0000313" key="3">
    <source>
        <dbReference type="Proteomes" id="UP000266693"/>
    </source>
</evidence>
<gene>
    <name evidence="2" type="ORF">D1610_04480</name>
</gene>
<protein>
    <recommendedName>
        <fullName evidence="4">DUF3617 family protein</fullName>
    </recommendedName>
</protein>
<reference evidence="2 3" key="1">
    <citation type="submission" date="2018-08" db="EMBL/GenBank/DDBJ databases">
        <title>The multiple taxonomic identification of Sphingomonas gilva.</title>
        <authorList>
            <person name="Zhu D."/>
            <person name="Zheng S."/>
        </authorList>
    </citation>
    <scope>NUCLEOTIDE SEQUENCE [LARGE SCALE GENOMIC DNA]</scope>
    <source>
        <strain evidence="2 3">ZDH117</strain>
    </source>
</reference>
<proteinExistence type="predicted"/>
<organism evidence="2 3">
    <name type="scientific">Sphingomonas gilva</name>
    <dbReference type="NCBI Taxonomy" id="2305907"/>
    <lineage>
        <taxon>Bacteria</taxon>
        <taxon>Pseudomonadati</taxon>
        <taxon>Pseudomonadota</taxon>
        <taxon>Alphaproteobacteria</taxon>
        <taxon>Sphingomonadales</taxon>
        <taxon>Sphingomonadaceae</taxon>
        <taxon>Sphingomonas</taxon>
    </lineage>
</organism>
<comment type="caution">
    <text evidence="2">The sequence shown here is derived from an EMBL/GenBank/DDBJ whole genome shotgun (WGS) entry which is preliminary data.</text>
</comment>
<name>A0A396RRT2_9SPHN</name>
<dbReference type="OrthoDB" id="7595119at2"/>
<dbReference type="AlphaFoldDB" id="A0A396RRT2"/>
<dbReference type="EMBL" id="QWLV01000001">
    <property type="protein sequence ID" value="RHW19364.1"/>
    <property type="molecule type" value="Genomic_DNA"/>
</dbReference>
<feature type="signal peptide" evidence="1">
    <location>
        <begin position="1"/>
        <end position="26"/>
    </location>
</feature>
<dbReference type="Proteomes" id="UP000266693">
    <property type="component" value="Unassembled WGS sequence"/>
</dbReference>
<dbReference type="RefSeq" id="WP_118862870.1">
    <property type="nucleotide sequence ID" value="NZ_QWLV01000001.1"/>
</dbReference>
<sequence length="139" mass="14679">MGIGLGIRLVAFAAAMGAGAMLPAQAARAPTLAAFAAVENGPWELHEIGNRRAPRLCVPETAEMLQIRHRRGAGCSRFVIANEPRTATVHYTCPGAGHGRTTVTVETPRVVRVETQGIAGGQPFNLELEARRVAGCAVR</sequence>
<keyword evidence="3" id="KW-1185">Reference proteome</keyword>
<evidence type="ECO:0000256" key="1">
    <source>
        <dbReference type="SAM" id="SignalP"/>
    </source>
</evidence>
<feature type="chain" id="PRO_5017192635" description="DUF3617 family protein" evidence="1">
    <location>
        <begin position="27"/>
        <end position="139"/>
    </location>
</feature>
<keyword evidence="1" id="KW-0732">Signal</keyword>
<evidence type="ECO:0000313" key="2">
    <source>
        <dbReference type="EMBL" id="RHW19364.1"/>
    </source>
</evidence>